<dbReference type="InterPro" id="IPR010982">
    <property type="entry name" value="Lambda_DNA-bd_dom_sf"/>
</dbReference>
<dbReference type="InterPro" id="IPR001387">
    <property type="entry name" value="Cro/C1-type_HTH"/>
</dbReference>
<evidence type="ECO:0000259" key="2">
    <source>
        <dbReference type="PROSITE" id="PS50943"/>
    </source>
</evidence>
<dbReference type="EMBL" id="CABHNI010000013">
    <property type="protein sequence ID" value="VUW97969.1"/>
    <property type="molecule type" value="Genomic_DNA"/>
</dbReference>
<protein>
    <submittedName>
        <fullName evidence="3">HTH-type transcriptional regulator ImmR</fullName>
    </submittedName>
</protein>
<dbReference type="Pfam" id="PF01381">
    <property type="entry name" value="HTH_3"/>
    <property type="match status" value="1"/>
</dbReference>
<dbReference type="PANTHER" id="PTHR46558:SF11">
    <property type="entry name" value="HTH-TYPE TRANSCRIPTIONAL REGULATOR XRE"/>
    <property type="match status" value="1"/>
</dbReference>
<dbReference type="RefSeq" id="WP_242978768.1">
    <property type="nucleotide sequence ID" value="NZ_CABHNI010000013.1"/>
</dbReference>
<feature type="domain" description="HTH cro/C1-type" evidence="2">
    <location>
        <begin position="33"/>
        <end position="87"/>
    </location>
</feature>
<evidence type="ECO:0000313" key="3">
    <source>
        <dbReference type="EMBL" id="VUW97969.1"/>
    </source>
</evidence>
<dbReference type="PROSITE" id="PS50943">
    <property type="entry name" value="HTH_CROC1"/>
    <property type="match status" value="1"/>
</dbReference>
<evidence type="ECO:0000313" key="4">
    <source>
        <dbReference type="Proteomes" id="UP000358366"/>
    </source>
</evidence>
<dbReference type="PANTHER" id="PTHR46558">
    <property type="entry name" value="TRACRIPTIONAL REGULATORY PROTEIN-RELATED-RELATED"/>
    <property type="match status" value="1"/>
</dbReference>
<accession>A0A564SS82</accession>
<proteinExistence type="predicted"/>
<keyword evidence="1" id="KW-0238">DNA-binding</keyword>
<dbReference type="Gene3D" id="1.10.260.40">
    <property type="entry name" value="lambda repressor-like DNA-binding domains"/>
    <property type="match status" value="1"/>
</dbReference>
<dbReference type="CDD" id="cd00093">
    <property type="entry name" value="HTH_XRE"/>
    <property type="match status" value="1"/>
</dbReference>
<dbReference type="AlphaFoldDB" id="A0A564SS82"/>
<gene>
    <name evidence="3" type="primary">immR_1</name>
    <name evidence="3" type="ORF">DFSSTS7063_00731</name>
</gene>
<dbReference type="SMART" id="SM00530">
    <property type="entry name" value="HTH_XRE"/>
    <property type="match status" value="1"/>
</dbReference>
<dbReference type="GO" id="GO:0003677">
    <property type="term" value="F:DNA binding"/>
    <property type="evidence" value="ECO:0007669"/>
    <property type="project" value="UniProtKB-KW"/>
</dbReference>
<dbReference type="SUPFAM" id="SSF47413">
    <property type="entry name" value="lambda repressor-like DNA-binding domains"/>
    <property type="match status" value="1"/>
</dbReference>
<sequence>MRQNVIIEAVPEDLVHKLTKEKTGDSMQVGLNIKIKRIGRGYTQEEIADAIGVARSTYTRYESDKRLPDIYKLCALADYFDVSLDDLVGRDWKPKKDHKGRNIAIKPQPKCRGILEKVSGGSRIKAEGHDIQRL</sequence>
<organism evidence="3 4">
    <name type="scientific">Dorea formicigenerans</name>
    <dbReference type="NCBI Taxonomy" id="39486"/>
    <lineage>
        <taxon>Bacteria</taxon>
        <taxon>Bacillati</taxon>
        <taxon>Bacillota</taxon>
        <taxon>Clostridia</taxon>
        <taxon>Lachnospirales</taxon>
        <taxon>Lachnospiraceae</taxon>
        <taxon>Dorea</taxon>
    </lineage>
</organism>
<name>A0A564SS82_9FIRM</name>
<dbReference type="Proteomes" id="UP000358366">
    <property type="component" value="Unassembled WGS sequence"/>
</dbReference>
<evidence type="ECO:0000256" key="1">
    <source>
        <dbReference type="ARBA" id="ARBA00023125"/>
    </source>
</evidence>
<reference evidence="3 4" key="1">
    <citation type="submission" date="2019-07" db="EMBL/GenBank/DDBJ databases">
        <authorList>
            <person name="Hibberd C M."/>
            <person name="Gehrig L. J."/>
            <person name="Chang H.-W."/>
            <person name="Venkatesh S."/>
        </authorList>
    </citation>
    <scope>NUCLEOTIDE SEQUENCE [LARGE SCALE GENOMIC DNA]</scope>
    <source>
        <strain evidence="3">Dorea_formicigenerans_SSTS_Bg7063</strain>
    </source>
</reference>